<sequence>MYRIPLTVLFIAFISLNISAQTTRQLLDSARANKTKDFAKVIAYSTKAYEKAKADKQTKLEAEGAFVRGLGNYLSGKYDECLRWYFESERLYTSVKDTSGLAELYSDMTIFYLRVKKFKEADEVSKKAIQYAAAINNKRQLPTAVNNRGLMFLDSEKLDSAIVYFKNSYELYKNINDKLGMSYALDYQASALSGKNELDAALRALGESKQLRAGVGDKVGEVLAITNMGEIYLKQNRFKEATQNFLQTVSGAKALKYTELELYGYEILGQTYAAQGLFKQAYGYQKQHLELKEKAMDAKHNKDIEELQTRYETVKKEQQNKLLTAQSKEQQAELSRNQIGIYALIATIVFTAIIFYLVYNRYRVKQQARFREAMLEEEHLRARGIMDAEENERQRLARELHDGIGQLLCSARRQLEFAQLDGANNADDNAALQMLDDSIKEVRDLSHSMMPPYILNKNLREAIEEFICRINNKELVNIYTEWVNTDVIAIDKTTTLMLYRSVQEIISNVFKHARAKNIHIELVNHDTELTLMIVDDGIGFDKETLFKTSKGLGLKNIESRIAYIGGSLDIDTMPGKGVTYVIELPLLSVA</sequence>
<keyword evidence="16" id="KW-0411">Iron-sulfur</keyword>
<evidence type="ECO:0000313" key="23">
    <source>
        <dbReference type="Proteomes" id="UP000618754"/>
    </source>
</evidence>
<dbReference type="PANTHER" id="PTHR24421:SF10">
    <property type="entry name" value="NITRATE_NITRITE SENSOR PROTEIN NARQ"/>
    <property type="match status" value="1"/>
</dbReference>
<reference evidence="22 23" key="1">
    <citation type="submission" date="2020-09" db="EMBL/GenBank/DDBJ databases">
        <title>Novel species of Mucilaginibacter isolated from a glacier on the Tibetan Plateau.</title>
        <authorList>
            <person name="Liu Q."/>
            <person name="Xin Y.-H."/>
        </authorList>
    </citation>
    <scope>NUCLEOTIDE SEQUENCE [LARGE SCALE GENOMIC DNA]</scope>
    <source>
        <strain evidence="22 23">CGMCC 1.13878</strain>
    </source>
</reference>
<gene>
    <name evidence="22" type="ORF">IDJ75_19240</name>
</gene>
<evidence type="ECO:0000256" key="8">
    <source>
        <dbReference type="ARBA" id="ARBA00022553"/>
    </source>
</evidence>
<evidence type="ECO:0000256" key="15">
    <source>
        <dbReference type="ARBA" id="ARBA00023012"/>
    </source>
</evidence>
<evidence type="ECO:0000256" key="5">
    <source>
        <dbReference type="ARBA" id="ARBA00017322"/>
    </source>
</evidence>
<dbReference type="InterPro" id="IPR011712">
    <property type="entry name" value="Sig_transdc_His_kin_sub3_dim/P"/>
</dbReference>
<keyword evidence="14" id="KW-0408">Iron</keyword>
<name>A0ABR7XA70_9SPHI</name>
<feature type="signal peptide" evidence="20">
    <location>
        <begin position="1"/>
        <end position="20"/>
    </location>
</feature>
<protein>
    <recommendedName>
        <fullName evidence="5">Oxygen sensor histidine kinase NreB</fullName>
        <ecNumber evidence="4">2.7.13.3</ecNumber>
    </recommendedName>
    <alternativeName>
        <fullName evidence="18">Nitrogen regulation protein B</fullName>
    </alternativeName>
</protein>
<dbReference type="Pfam" id="PF02518">
    <property type="entry name" value="HATPase_c"/>
    <property type="match status" value="1"/>
</dbReference>
<evidence type="ECO:0000313" key="22">
    <source>
        <dbReference type="EMBL" id="MBD1387429.1"/>
    </source>
</evidence>
<evidence type="ECO:0000256" key="20">
    <source>
        <dbReference type="SAM" id="SignalP"/>
    </source>
</evidence>
<dbReference type="SMART" id="SM00387">
    <property type="entry name" value="HATPase_c"/>
    <property type="match status" value="1"/>
</dbReference>
<evidence type="ECO:0000256" key="12">
    <source>
        <dbReference type="ARBA" id="ARBA00022777"/>
    </source>
</evidence>
<keyword evidence="11" id="KW-0547">Nucleotide-binding</keyword>
<dbReference type="SUPFAM" id="SSF48452">
    <property type="entry name" value="TPR-like"/>
    <property type="match status" value="2"/>
</dbReference>
<keyword evidence="12" id="KW-0418">Kinase</keyword>
<accession>A0ABR7XA70</accession>
<dbReference type="Pfam" id="PF07730">
    <property type="entry name" value="HisKA_3"/>
    <property type="match status" value="1"/>
</dbReference>
<dbReference type="InterPro" id="IPR050482">
    <property type="entry name" value="Sensor_HK_TwoCompSys"/>
</dbReference>
<evidence type="ECO:0000256" key="7">
    <source>
        <dbReference type="ARBA" id="ARBA00022490"/>
    </source>
</evidence>
<feature type="transmembrane region" description="Helical" evidence="19">
    <location>
        <begin position="339"/>
        <end position="359"/>
    </location>
</feature>
<evidence type="ECO:0000256" key="9">
    <source>
        <dbReference type="ARBA" id="ARBA00022679"/>
    </source>
</evidence>
<evidence type="ECO:0000256" key="3">
    <source>
        <dbReference type="ARBA" id="ARBA00004496"/>
    </source>
</evidence>
<dbReference type="PRINTS" id="PR00344">
    <property type="entry name" value="BCTRLSENSOR"/>
</dbReference>
<keyword evidence="15" id="KW-0902">Two-component regulatory system</keyword>
<dbReference type="SUPFAM" id="SSF55874">
    <property type="entry name" value="ATPase domain of HSP90 chaperone/DNA topoisomerase II/histidine kinase"/>
    <property type="match status" value="1"/>
</dbReference>
<evidence type="ECO:0000256" key="18">
    <source>
        <dbReference type="ARBA" id="ARBA00030800"/>
    </source>
</evidence>
<keyword evidence="8" id="KW-0597">Phosphoprotein</keyword>
<organism evidence="22 23">
    <name type="scientific">Mucilaginibacter rigui</name>
    <dbReference type="NCBI Taxonomy" id="534635"/>
    <lineage>
        <taxon>Bacteria</taxon>
        <taxon>Pseudomonadati</taxon>
        <taxon>Bacteroidota</taxon>
        <taxon>Sphingobacteriia</taxon>
        <taxon>Sphingobacteriales</taxon>
        <taxon>Sphingobacteriaceae</taxon>
        <taxon>Mucilaginibacter</taxon>
    </lineage>
</organism>
<dbReference type="SMART" id="SM00028">
    <property type="entry name" value="TPR"/>
    <property type="match status" value="5"/>
</dbReference>
<dbReference type="InterPro" id="IPR004358">
    <property type="entry name" value="Sig_transdc_His_kin-like_C"/>
</dbReference>
<dbReference type="InterPro" id="IPR011990">
    <property type="entry name" value="TPR-like_helical_dom_sf"/>
</dbReference>
<comment type="cofactor">
    <cofactor evidence="2">
        <name>[4Fe-4S] cluster</name>
        <dbReference type="ChEBI" id="CHEBI:49883"/>
    </cofactor>
</comment>
<dbReference type="RefSeq" id="WP_191177270.1">
    <property type="nucleotide sequence ID" value="NZ_JACWMW010000005.1"/>
</dbReference>
<dbReference type="InterPro" id="IPR036890">
    <property type="entry name" value="HATPase_C_sf"/>
</dbReference>
<dbReference type="EC" id="2.7.13.3" evidence="4"/>
<dbReference type="PANTHER" id="PTHR24421">
    <property type="entry name" value="NITRATE/NITRITE SENSOR PROTEIN NARX-RELATED"/>
    <property type="match status" value="1"/>
</dbReference>
<evidence type="ECO:0000256" key="4">
    <source>
        <dbReference type="ARBA" id="ARBA00012438"/>
    </source>
</evidence>
<comment type="subcellular location">
    <subcellularLocation>
        <location evidence="3">Cytoplasm</location>
    </subcellularLocation>
</comment>
<evidence type="ECO:0000256" key="19">
    <source>
        <dbReference type="SAM" id="Phobius"/>
    </source>
</evidence>
<evidence type="ECO:0000256" key="6">
    <source>
        <dbReference type="ARBA" id="ARBA00022485"/>
    </source>
</evidence>
<evidence type="ECO:0000256" key="11">
    <source>
        <dbReference type="ARBA" id="ARBA00022741"/>
    </source>
</evidence>
<dbReference type="InterPro" id="IPR003594">
    <property type="entry name" value="HATPase_dom"/>
</dbReference>
<keyword evidence="6" id="KW-0004">4Fe-4S</keyword>
<evidence type="ECO:0000256" key="16">
    <source>
        <dbReference type="ARBA" id="ARBA00023014"/>
    </source>
</evidence>
<evidence type="ECO:0000256" key="10">
    <source>
        <dbReference type="ARBA" id="ARBA00022723"/>
    </source>
</evidence>
<evidence type="ECO:0000256" key="13">
    <source>
        <dbReference type="ARBA" id="ARBA00022840"/>
    </source>
</evidence>
<dbReference type="Gene3D" id="1.25.40.10">
    <property type="entry name" value="Tetratricopeptide repeat domain"/>
    <property type="match status" value="1"/>
</dbReference>
<dbReference type="InterPro" id="IPR019734">
    <property type="entry name" value="TPR_rpt"/>
</dbReference>
<keyword evidence="20" id="KW-0732">Signal</keyword>
<evidence type="ECO:0000256" key="2">
    <source>
        <dbReference type="ARBA" id="ARBA00001966"/>
    </source>
</evidence>
<keyword evidence="10" id="KW-0479">Metal-binding</keyword>
<dbReference type="CDD" id="cd16917">
    <property type="entry name" value="HATPase_UhpB-NarQ-NarX-like"/>
    <property type="match status" value="1"/>
</dbReference>
<dbReference type="EMBL" id="JACWMW010000005">
    <property type="protein sequence ID" value="MBD1387429.1"/>
    <property type="molecule type" value="Genomic_DNA"/>
</dbReference>
<dbReference type="InterPro" id="IPR005467">
    <property type="entry name" value="His_kinase_dom"/>
</dbReference>
<evidence type="ECO:0000256" key="14">
    <source>
        <dbReference type="ARBA" id="ARBA00023004"/>
    </source>
</evidence>
<keyword evidence="9" id="KW-0808">Transferase</keyword>
<evidence type="ECO:0000256" key="17">
    <source>
        <dbReference type="ARBA" id="ARBA00024827"/>
    </source>
</evidence>
<keyword evidence="19" id="KW-0812">Transmembrane</keyword>
<dbReference type="Gene3D" id="3.30.565.10">
    <property type="entry name" value="Histidine kinase-like ATPase, C-terminal domain"/>
    <property type="match status" value="1"/>
</dbReference>
<keyword evidence="19" id="KW-0472">Membrane</keyword>
<evidence type="ECO:0000259" key="21">
    <source>
        <dbReference type="PROSITE" id="PS50109"/>
    </source>
</evidence>
<feature type="chain" id="PRO_5045321385" description="Oxygen sensor histidine kinase NreB" evidence="20">
    <location>
        <begin position="21"/>
        <end position="590"/>
    </location>
</feature>
<keyword evidence="19" id="KW-1133">Transmembrane helix</keyword>
<comment type="catalytic activity">
    <reaction evidence="1">
        <text>ATP + protein L-histidine = ADP + protein N-phospho-L-histidine.</text>
        <dbReference type="EC" id="2.7.13.3"/>
    </reaction>
</comment>
<keyword evidence="7" id="KW-0963">Cytoplasm</keyword>
<evidence type="ECO:0000256" key="1">
    <source>
        <dbReference type="ARBA" id="ARBA00000085"/>
    </source>
</evidence>
<keyword evidence="23" id="KW-1185">Reference proteome</keyword>
<dbReference type="Proteomes" id="UP000618754">
    <property type="component" value="Unassembled WGS sequence"/>
</dbReference>
<dbReference type="PROSITE" id="PS50109">
    <property type="entry name" value="HIS_KIN"/>
    <property type="match status" value="1"/>
</dbReference>
<keyword evidence="13" id="KW-0067">ATP-binding</keyword>
<feature type="domain" description="Histidine kinase" evidence="21">
    <location>
        <begin position="395"/>
        <end position="588"/>
    </location>
</feature>
<comment type="function">
    <text evidence="17">Member of the two-component regulatory system NreB/NreC involved in the control of dissimilatory nitrate/nitrite reduction in response to oxygen. NreB functions as a direct oxygen sensor histidine kinase which is autophosphorylated, in the absence of oxygen, probably at the conserved histidine residue, and transfers its phosphate group probably to a conserved aspartate residue of NreC. NreB/NreC activates the expression of the nitrate (narGHJI) and nitrite (nir) reductase operons, as well as the putative nitrate transporter gene narT.</text>
</comment>
<comment type="caution">
    <text evidence="22">The sequence shown here is derived from an EMBL/GenBank/DDBJ whole genome shotgun (WGS) entry which is preliminary data.</text>
</comment>
<proteinExistence type="predicted"/>
<dbReference type="Gene3D" id="1.20.5.1930">
    <property type="match status" value="1"/>
</dbReference>